<evidence type="ECO:0000259" key="1">
    <source>
        <dbReference type="Pfam" id="PF00535"/>
    </source>
</evidence>
<name>U7QLL0_9CYAN</name>
<dbReference type="InterPro" id="IPR029044">
    <property type="entry name" value="Nucleotide-diphossugar_trans"/>
</dbReference>
<proteinExistence type="predicted"/>
<dbReference type="Proteomes" id="UP000017127">
    <property type="component" value="Unassembled WGS sequence"/>
</dbReference>
<dbReference type="InterPro" id="IPR001173">
    <property type="entry name" value="Glyco_trans_2-like"/>
</dbReference>
<protein>
    <submittedName>
        <fullName evidence="2">Glycosyl transferase 2 family protein</fullName>
    </submittedName>
</protein>
<dbReference type="PANTHER" id="PTHR22916:SF3">
    <property type="entry name" value="UDP-GLCNAC:BETAGAL BETA-1,3-N-ACETYLGLUCOSAMINYLTRANSFERASE-LIKE PROTEIN 1"/>
    <property type="match status" value="1"/>
</dbReference>
<sequence>MSLDLSIIIPAYNRVDLLRYTLESVARAIPNLQVEILVVDDGSEQPLAKQLTDFNHLPIHFIHQENQGSIIARKTGLKQATGEYILFLDSDDLIHPDKLVSQISQMRNQQADVSYTDKAVTTLIGSYDSLVFQPNGTLPAVKDATEFYLKVQPMPHSPIYRRSYIQKHLENPLVPEHRIFDSVGDVWIYYNLALYPAKIIKVDGYYTIGTQHNEERFTQHWEKLGIASLALMSVFIKNCPKTEDTLKVREQVGECAFMSWRRLPTHFNQTFENMMLNIWINSPKTSCSRLGGRNFKRLAKIVGVENAARILRWIQRPNYSKIKTVSESEFKELVNRLVTI</sequence>
<dbReference type="Gene3D" id="3.90.550.10">
    <property type="entry name" value="Spore Coat Polysaccharide Biosynthesis Protein SpsA, Chain A"/>
    <property type="match status" value="1"/>
</dbReference>
<keyword evidence="3" id="KW-1185">Reference proteome</keyword>
<dbReference type="GO" id="GO:0016758">
    <property type="term" value="F:hexosyltransferase activity"/>
    <property type="evidence" value="ECO:0007669"/>
    <property type="project" value="UniProtKB-ARBA"/>
</dbReference>
<reference evidence="2 3" key="1">
    <citation type="journal article" date="2013" name="Front. Microbiol.">
        <title>Comparative genomic analyses of the cyanobacterium, Lyngbya aestuarii BL J, a powerful hydrogen producer.</title>
        <authorList>
            <person name="Kothari A."/>
            <person name="Vaughn M."/>
            <person name="Garcia-Pichel F."/>
        </authorList>
    </citation>
    <scope>NUCLEOTIDE SEQUENCE [LARGE SCALE GENOMIC DNA]</scope>
    <source>
        <strain evidence="2 3">BL J</strain>
    </source>
</reference>
<dbReference type="Pfam" id="PF00535">
    <property type="entry name" value="Glycos_transf_2"/>
    <property type="match status" value="1"/>
</dbReference>
<keyword evidence="2" id="KW-0808">Transferase</keyword>
<dbReference type="RefSeq" id="WP_023065588.1">
    <property type="nucleotide sequence ID" value="NZ_AUZM01000013.1"/>
</dbReference>
<evidence type="ECO:0000313" key="3">
    <source>
        <dbReference type="Proteomes" id="UP000017127"/>
    </source>
</evidence>
<dbReference type="CDD" id="cd00761">
    <property type="entry name" value="Glyco_tranf_GTA_type"/>
    <property type="match status" value="1"/>
</dbReference>
<organism evidence="2 3">
    <name type="scientific">Lyngbya aestuarii BL J</name>
    <dbReference type="NCBI Taxonomy" id="1348334"/>
    <lineage>
        <taxon>Bacteria</taxon>
        <taxon>Bacillati</taxon>
        <taxon>Cyanobacteriota</taxon>
        <taxon>Cyanophyceae</taxon>
        <taxon>Oscillatoriophycideae</taxon>
        <taxon>Oscillatoriales</taxon>
        <taxon>Microcoleaceae</taxon>
        <taxon>Lyngbya</taxon>
    </lineage>
</organism>
<gene>
    <name evidence="2" type="ORF">M595_1851</name>
</gene>
<dbReference type="OrthoDB" id="9812327at2"/>
<dbReference type="PANTHER" id="PTHR22916">
    <property type="entry name" value="GLYCOSYLTRANSFERASE"/>
    <property type="match status" value="1"/>
</dbReference>
<dbReference type="EMBL" id="AUZM01000013">
    <property type="protein sequence ID" value="ERT08162.1"/>
    <property type="molecule type" value="Genomic_DNA"/>
</dbReference>
<accession>U7QLL0</accession>
<feature type="domain" description="Glycosyltransferase 2-like" evidence="1">
    <location>
        <begin position="6"/>
        <end position="115"/>
    </location>
</feature>
<dbReference type="AlphaFoldDB" id="U7QLL0"/>
<dbReference type="SUPFAM" id="SSF53448">
    <property type="entry name" value="Nucleotide-diphospho-sugar transferases"/>
    <property type="match status" value="1"/>
</dbReference>
<evidence type="ECO:0000313" key="2">
    <source>
        <dbReference type="EMBL" id="ERT08162.1"/>
    </source>
</evidence>
<comment type="caution">
    <text evidence="2">The sequence shown here is derived from an EMBL/GenBank/DDBJ whole genome shotgun (WGS) entry which is preliminary data.</text>
</comment>